<evidence type="ECO:0000313" key="3">
    <source>
        <dbReference type="EMBL" id="MDA0567072.1"/>
    </source>
</evidence>
<evidence type="ECO:0000313" key="4">
    <source>
        <dbReference type="Proteomes" id="UP001140076"/>
    </source>
</evidence>
<gene>
    <name evidence="3" type="ORF">LG943_22530</name>
</gene>
<feature type="transmembrane region" description="Helical" evidence="2">
    <location>
        <begin position="240"/>
        <end position="257"/>
    </location>
</feature>
<feature type="region of interest" description="Disordered" evidence="1">
    <location>
        <begin position="341"/>
        <end position="371"/>
    </location>
</feature>
<dbReference type="NCBIfam" id="TIGR04222">
    <property type="entry name" value="near_uncomplex"/>
    <property type="match status" value="1"/>
</dbReference>
<dbReference type="EMBL" id="JAJAQC010000048">
    <property type="protein sequence ID" value="MDA0567072.1"/>
    <property type="molecule type" value="Genomic_DNA"/>
</dbReference>
<organism evidence="3 4">
    <name type="scientific">Streptomonospora mangrovi</name>
    <dbReference type="NCBI Taxonomy" id="2883123"/>
    <lineage>
        <taxon>Bacteria</taxon>
        <taxon>Bacillati</taxon>
        <taxon>Actinomycetota</taxon>
        <taxon>Actinomycetes</taxon>
        <taxon>Streptosporangiales</taxon>
        <taxon>Nocardiopsidaceae</taxon>
        <taxon>Streptomonospora</taxon>
    </lineage>
</organism>
<evidence type="ECO:0000256" key="1">
    <source>
        <dbReference type="SAM" id="MobiDB-lite"/>
    </source>
</evidence>
<keyword evidence="2" id="KW-0472">Membrane</keyword>
<sequence length="371" mass="38376">MVTAIVLATTLGYLAIAACYLATRWRYARIRRAGPRRPVVGPEDLSPFELGMLAGGRQRVGEVALAELYLSGRAVARGHGMVARPPQGGSPPAPLSPEPFARMLDARLTANRPVPAEQLVRVAAKGDPAVAALWRLRRLGLFFAPERLRRMGGLRGAAWGLHMLIGVAGVASGGAAVLWAMIPKGERIGAVPLVFAVVLITYPFLLYLSDRLIGGMQGAVVAAALVTGAAIPVVPAPRGLAAGLVLLAGWSVINGVYRWTGGTLGPRTVAGDALLAEARADLPGPDPVDTALRATALLGFQALRRRRRGRGPAIPDCAEFAAVRSFAAACGSGVGRPNTGLGGNFAGDGGSGEWGGDGAAPPAARRRPQPD</sequence>
<accession>A0A9X3SGL0</accession>
<keyword evidence="2" id="KW-1133">Transmembrane helix</keyword>
<feature type="transmembrane region" description="Helical" evidence="2">
    <location>
        <begin position="6"/>
        <end position="23"/>
    </location>
</feature>
<keyword evidence="4" id="KW-1185">Reference proteome</keyword>
<evidence type="ECO:0000256" key="2">
    <source>
        <dbReference type="SAM" id="Phobius"/>
    </source>
</evidence>
<reference evidence="3" key="1">
    <citation type="submission" date="2021-10" db="EMBL/GenBank/DDBJ databases">
        <title>Streptomonospora sp. nov., isolated from mangrove soil.</title>
        <authorList>
            <person name="Chen X."/>
            <person name="Ge X."/>
            <person name="Liu W."/>
        </authorList>
    </citation>
    <scope>NUCLEOTIDE SEQUENCE</scope>
    <source>
        <strain evidence="3">S1-112</strain>
    </source>
</reference>
<dbReference type="AlphaFoldDB" id="A0A9X3SGL0"/>
<feature type="transmembrane region" description="Helical" evidence="2">
    <location>
        <begin position="215"/>
        <end position="234"/>
    </location>
</feature>
<dbReference type="RefSeq" id="WP_270074322.1">
    <property type="nucleotide sequence ID" value="NZ_JAJAQC010000048.1"/>
</dbReference>
<proteinExistence type="predicted"/>
<feature type="transmembrane region" description="Helical" evidence="2">
    <location>
        <begin position="157"/>
        <end position="182"/>
    </location>
</feature>
<dbReference type="Proteomes" id="UP001140076">
    <property type="component" value="Unassembled WGS sequence"/>
</dbReference>
<dbReference type="InterPro" id="IPR026467">
    <property type="entry name" value="Ser/Gly_Cys_C_dom"/>
</dbReference>
<name>A0A9X3SGL0_9ACTN</name>
<keyword evidence="2" id="KW-0812">Transmembrane</keyword>
<feature type="transmembrane region" description="Helical" evidence="2">
    <location>
        <begin position="188"/>
        <end position="208"/>
    </location>
</feature>
<feature type="compositionally biased region" description="Gly residues" evidence="1">
    <location>
        <begin position="341"/>
        <end position="358"/>
    </location>
</feature>
<protein>
    <submittedName>
        <fullName evidence="3">TIGR04222 domain-containing membrane protein</fullName>
    </submittedName>
</protein>
<comment type="caution">
    <text evidence="3">The sequence shown here is derived from an EMBL/GenBank/DDBJ whole genome shotgun (WGS) entry which is preliminary data.</text>
</comment>